<organism evidence="1 2">
    <name type="scientific">Lacipirellula parvula</name>
    <dbReference type="NCBI Taxonomy" id="2650471"/>
    <lineage>
        <taxon>Bacteria</taxon>
        <taxon>Pseudomonadati</taxon>
        <taxon>Planctomycetota</taxon>
        <taxon>Planctomycetia</taxon>
        <taxon>Pirellulales</taxon>
        <taxon>Lacipirellulaceae</taxon>
        <taxon>Lacipirellula</taxon>
    </lineage>
</organism>
<evidence type="ECO:0000313" key="2">
    <source>
        <dbReference type="Proteomes" id="UP000326837"/>
    </source>
</evidence>
<protein>
    <recommendedName>
        <fullName evidence="3">PEP-CTERM protein-sorting domain-containing protein</fullName>
    </recommendedName>
</protein>
<proteinExistence type="predicted"/>
<keyword evidence="2" id="KW-1185">Reference proteome</keyword>
<reference evidence="2" key="1">
    <citation type="submission" date="2019-10" db="EMBL/GenBank/DDBJ databases">
        <title>Lacipirellula parvula gen. nov., sp. nov., representing a lineage of planctomycetes widespread in freshwater anoxic habitats, and description of the family Lacipirellulaceae.</title>
        <authorList>
            <person name="Dedysh S.N."/>
            <person name="Kulichevskaya I.S."/>
            <person name="Beletsky A.V."/>
            <person name="Rakitin A.L."/>
            <person name="Mardanov A.V."/>
            <person name="Ivanova A.A."/>
            <person name="Saltykova V.X."/>
            <person name="Rijpstra W.I.C."/>
            <person name="Sinninghe Damste J.S."/>
            <person name="Ravin N.V."/>
        </authorList>
    </citation>
    <scope>NUCLEOTIDE SEQUENCE [LARGE SCALE GENOMIC DNA]</scope>
    <source>
        <strain evidence="2">PX69</strain>
    </source>
</reference>
<dbReference type="AlphaFoldDB" id="A0A5K7X4I2"/>
<sequence>MSTRFVNAQKGAIVACALTLFGALRPFEAVEAAGLVAYQSQGGQAMSLFLRGDALNNSFNGMSLEVTGNSFLNLRNGLDAGVPRPAGQPFTYRNRALDLDPLDPDAPGIGKGWTVLSPIQTSTHFSFGGGIIGKQISTATEPRGELFLANLFVSDSFSSIHCELTLVNGVDTVLKQSLFFFPELNFPLPKLPEPSSAALLVTAGLAAIAARPRLVQVGGSCTA</sequence>
<dbReference type="KEGG" id="lpav:PLANPX_1080"/>
<evidence type="ECO:0008006" key="3">
    <source>
        <dbReference type="Google" id="ProtNLM"/>
    </source>
</evidence>
<evidence type="ECO:0000313" key="1">
    <source>
        <dbReference type="EMBL" id="BBO31468.1"/>
    </source>
</evidence>
<dbReference type="EMBL" id="AP021861">
    <property type="protein sequence ID" value="BBO31468.1"/>
    <property type="molecule type" value="Genomic_DNA"/>
</dbReference>
<dbReference type="Proteomes" id="UP000326837">
    <property type="component" value="Chromosome"/>
</dbReference>
<dbReference type="RefSeq" id="WP_152097611.1">
    <property type="nucleotide sequence ID" value="NZ_AP021861.1"/>
</dbReference>
<accession>A0A5K7X4I2</accession>
<gene>
    <name evidence="1" type="ORF">PLANPX_1080</name>
</gene>
<name>A0A5K7X4I2_9BACT</name>